<evidence type="ECO:0000313" key="2">
    <source>
        <dbReference type="Proteomes" id="UP000637061"/>
    </source>
</evidence>
<dbReference type="AlphaFoldDB" id="A0A8I1JJ54"/>
<sequence>MAPQKTDSNQVIQTVTAYLSEILGCAPNVTAWEPARKLQFYLQNSYQFMEVKIFDTSFVAMIDQVGGEMSVPQIRKHMDNLAAKFPCHFVYITDALPAKERGRLIEKKVQFIVPGAQMYIPMLGIDLREHFPRRSVAVEIMGPATQAMLIRQLATPWGESLQMSEYAIGRGYSFLGKDFEYSRMTISRATKELESLGLITLVKVARNNLAGGHDIDFKQSSTQIWEKARPHMKSPVKKTIWANRKPGDIELMIAGESALAILATETMLADPRLPVYAIGSDKYIDLVDSGFIREVPEDEAVCQIEVWSYDPIAIFKWTPCVDVFSLILSFQDHDDPRIQQCVAELEEMVKW</sequence>
<evidence type="ECO:0000313" key="1">
    <source>
        <dbReference type="EMBL" id="MBI6883254.1"/>
    </source>
</evidence>
<proteinExistence type="predicted"/>
<protein>
    <recommendedName>
        <fullName evidence="3">MarR family transcriptional regulator</fullName>
    </recommendedName>
</protein>
<accession>A0A8I1JJ54</accession>
<name>A0A8I1JJ54_PSEPU</name>
<organism evidence="1 2">
    <name type="scientific">Pseudomonas putida</name>
    <name type="common">Arthrobacter siderocapsulatus</name>
    <dbReference type="NCBI Taxonomy" id="303"/>
    <lineage>
        <taxon>Bacteria</taxon>
        <taxon>Pseudomonadati</taxon>
        <taxon>Pseudomonadota</taxon>
        <taxon>Gammaproteobacteria</taxon>
        <taxon>Pseudomonadales</taxon>
        <taxon>Pseudomonadaceae</taxon>
        <taxon>Pseudomonas</taxon>
    </lineage>
</organism>
<gene>
    <name evidence="1" type="ORF">JEU22_04950</name>
</gene>
<dbReference type="RefSeq" id="WP_198746867.1">
    <property type="nucleotide sequence ID" value="NZ_JAEHTE010000002.1"/>
</dbReference>
<reference evidence="1" key="1">
    <citation type="submission" date="2020-12" db="EMBL/GenBank/DDBJ databases">
        <title>Enhanced detection system for hospital associated transmission using whole genome sequencing surveillance.</title>
        <authorList>
            <person name="Harrison L.H."/>
            <person name="Van Tyne D."/>
            <person name="Marsh J.W."/>
            <person name="Griffith M.P."/>
            <person name="Snyder D.J."/>
            <person name="Cooper V.S."/>
            <person name="Mustapha M."/>
        </authorList>
    </citation>
    <scope>NUCLEOTIDE SEQUENCE</scope>
    <source>
        <strain evidence="1">PSB00042</strain>
    </source>
</reference>
<evidence type="ECO:0008006" key="3">
    <source>
        <dbReference type="Google" id="ProtNLM"/>
    </source>
</evidence>
<dbReference type="EMBL" id="JAEHTE010000002">
    <property type="protein sequence ID" value="MBI6883254.1"/>
    <property type="molecule type" value="Genomic_DNA"/>
</dbReference>
<comment type="caution">
    <text evidence="1">The sequence shown here is derived from an EMBL/GenBank/DDBJ whole genome shotgun (WGS) entry which is preliminary data.</text>
</comment>
<dbReference type="Proteomes" id="UP000637061">
    <property type="component" value="Unassembled WGS sequence"/>
</dbReference>